<feature type="transmembrane region" description="Helical" evidence="16">
    <location>
        <begin position="1282"/>
        <end position="1304"/>
    </location>
</feature>
<evidence type="ECO:0000256" key="1">
    <source>
        <dbReference type="ARBA" id="ARBA00004167"/>
    </source>
</evidence>
<feature type="domain" description="Gnk2-homologous" evidence="19">
    <location>
        <begin position="1029"/>
        <end position="1134"/>
    </location>
</feature>
<dbReference type="InterPro" id="IPR008271">
    <property type="entry name" value="Ser/Thr_kinase_AS"/>
</dbReference>
<keyword evidence="4 16" id="KW-0812">Transmembrane</keyword>
<evidence type="ECO:0000256" key="16">
    <source>
        <dbReference type="SAM" id="Phobius"/>
    </source>
</evidence>
<evidence type="ECO:0000313" key="20">
    <source>
        <dbReference type="EMBL" id="KAG5413723.1"/>
    </source>
</evidence>
<accession>A0ABQ7NS77</accession>
<dbReference type="PANTHER" id="PTHR27002">
    <property type="entry name" value="RECEPTOR-LIKE SERINE/THREONINE-PROTEIN KINASE SD1-8"/>
    <property type="match status" value="1"/>
</dbReference>
<evidence type="ECO:0000313" key="21">
    <source>
        <dbReference type="Proteomes" id="UP000823674"/>
    </source>
</evidence>
<feature type="binding site" evidence="14">
    <location>
        <position position="1373"/>
    </location>
    <ligand>
        <name>ATP</name>
        <dbReference type="ChEBI" id="CHEBI:30616"/>
    </ligand>
</feature>
<evidence type="ECO:0000256" key="4">
    <source>
        <dbReference type="ARBA" id="ARBA00022692"/>
    </source>
</evidence>
<feature type="region of interest" description="Disordered" evidence="15">
    <location>
        <begin position="1249"/>
        <end position="1277"/>
    </location>
</feature>
<keyword evidence="3" id="KW-0808">Transferase</keyword>
<dbReference type="Proteomes" id="UP000823674">
    <property type="component" value="Chromosome A01"/>
</dbReference>
<dbReference type="Gene3D" id="3.30.430.20">
    <property type="entry name" value="Gnk2 domain, C-X8-C-X2-C motif"/>
    <property type="match status" value="4"/>
</dbReference>
<evidence type="ECO:0000256" key="14">
    <source>
        <dbReference type="PROSITE-ProRule" id="PRU10141"/>
    </source>
</evidence>
<keyword evidence="7 14" id="KW-0547">Nucleotide-binding</keyword>
<evidence type="ECO:0000256" key="3">
    <source>
        <dbReference type="ARBA" id="ARBA00022679"/>
    </source>
</evidence>
<feature type="region of interest" description="Disordered" evidence="15">
    <location>
        <begin position="253"/>
        <end position="275"/>
    </location>
</feature>
<evidence type="ECO:0000256" key="5">
    <source>
        <dbReference type="ARBA" id="ARBA00022729"/>
    </source>
</evidence>
<dbReference type="Pfam" id="PF01657">
    <property type="entry name" value="Stress-antifung"/>
    <property type="match status" value="4"/>
</dbReference>
<dbReference type="Gene3D" id="3.30.200.20">
    <property type="entry name" value="Phosphorylase Kinase, domain 1"/>
    <property type="match status" value="2"/>
</dbReference>
<keyword evidence="12" id="KW-0675">Receptor</keyword>
<feature type="signal peptide" evidence="17">
    <location>
        <begin position="1"/>
        <end position="23"/>
    </location>
</feature>
<feature type="domain" description="Protein kinase" evidence="18">
    <location>
        <begin position="344"/>
        <end position="621"/>
    </location>
</feature>
<evidence type="ECO:0000256" key="13">
    <source>
        <dbReference type="ARBA" id="ARBA00023180"/>
    </source>
</evidence>
<feature type="domain" description="Protein kinase" evidence="18">
    <location>
        <begin position="1345"/>
        <end position="1581"/>
    </location>
</feature>
<dbReference type="Gene3D" id="1.10.510.10">
    <property type="entry name" value="Transferase(Phosphotransferase) domain 1"/>
    <property type="match status" value="2"/>
</dbReference>
<evidence type="ECO:0000256" key="12">
    <source>
        <dbReference type="ARBA" id="ARBA00023170"/>
    </source>
</evidence>
<feature type="binding site" evidence="14">
    <location>
        <position position="372"/>
    </location>
    <ligand>
        <name>ATP</name>
        <dbReference type="ChEBI" id="CHEBI:30616"/>
    </ligand>
</feature>
<evidence type="ECO:0000259" key="19">
    <source>
        <dbReference type="PROSITE" id="PS51473"/>
    </source>
</evidence>
<name>A0ABQ7NS77_BRACM</name>
<evidence type="ECO:0000256" key="10">
    <source>
        <dbReference type="ARBA" id="ARBA00022989"/>
    </source>
</evidence>
<keyword evidence="8" id="KW-0418">Kinase</keyword>
<gene>
    <name evidence="20" type="primary">A01p015400.1_BraROA</name>
    <name evidence="20" type="ORF">IGI04_001290</name>
</gene>
<evidence type="ECO:0000256" key="6">
    <source>
        <dbReference type="ARBA" id="ARBA00022737"/>
    </source>
</evidence>
<dbReference type="PROSITE" id="PS00107">
    <property type="entry name" value="PROTEIN_KINASE_ATP"/>
    <property type="match status" value="2"/>
</dbReference>
<dbReference type="InterPro" id="IPR002902">
    <property type="entry name" value="GNK2"/>
</dbReference>
<dbReference type="InterPro" id="IPR017441">
    <property type="entry name" value="Protein_kinase_ATP_BS"/>
</dbReference>
<feature type="domain" description="Gnk2-homologous" evidence="19">
    <location>
        <begin position="1143"/>
        <end position="1247"/>
    </location>
</feature>
<dbReference type="InterPro" id="IPR038408">
    <property type="entry name" value="GNK2_sf"/>
</dbReference>
<evidence type="ECO:0000256" key="8">
    <source>
        <dbReference type="ARBA" id="ARBA00022777"/>
    </source>
</evidence>
<evidence type="ECO:0000256" key="7">
    <source>
        <dbReference type="ARBA" id="ARBA00022741"/>
    </source>
</evidence>
<dbReference type="PROSITE" id="PS00108">
    <property type="entry name" value="PROTEIN_KINASE_ST"/>
    <property type="match status" value="1"/>
</dbReference>
<protein>
    <submittedName>
        <fullName evidence="20">Uncharacterized protein</fullName>
    </submittedName>
</protein>
<dbReference type="PROSITE" id="PS51473">
    <property type="entry name" value="GNK2"/>
    <property type="match status" value="4"/>
</dbReference>
<keyword evidence="10 16" id="KW-1133">Transmembrane helix</keyword>
<feature type="chain" id="PRO_5047166291" evidence="17">
    <location>
        <begin position="24"/>
        <end position="1581"/>
    </location>
</feature>
<feature type="domain" description="Gnk2-homologous" evidence="19">
    <location>
        <begin position="29"/>
        <end position="133"/>
    </location>
</feature>
<sequence>MSACASFCSVFFIALLASLRSYAQQPDPTYIYHLCPNTTTYSRNSTYSSNIRTLLSSLSSNSRSSSTGFYSTAAGQSPDLVFGLFLCRGDLPPEVCGNCVVFAASDTLKKCPEEKIGLIWYDQCMLRYSDRNIFLESSLQNGTNGILMWNTRDVPKNQSERFRDEVFSLMNKCANEAVNSSKRFAVSKSNFTSVETLYGLAQCTPDLTSGDCFNCLQRTISSSPTAQIGGRLLMPSCNSRYELYKFFEETATSIPQPPKPQLDSAPPPPSQEAGKGRNSSVIAIAVVFPITVIFVLLVAVFIFWAKKKRRTYETEPLAEDRDDITTAGSLQFDFKAIEAATDNFSETNKLGQGGFGQVYKGTFPSGIQVAVKRLSKTSGQGEREFENEVVVVAKLQHRNLVRLLGFCLEGEEKILIYEFVPNKSLDYFLFDSTMQNQLDWKIRYKIIKGIARGIIYLHQDSRLTIIHRDLKAGNILLDADMNPKVADFGMARIFGMDQTEANTKRIVGTYGYMSPEYAMYGQFSMKSDVYSFGVLVLEIISGKKNNSLYQMDGTAGNLVTYTWSLWSNGSPLELMDASFRDNYQTDEVTRCIHIALLCVQGEAEDRPTMPEIVQLLTSSSIALTLPRPPGLFFRSKHEQVRVDPSIDTFAMGSVDGASITQEGDPDEARDENHRSGSRPLGVSSLSFVLFTSNESGGLSHRCCALFMGGKAESKIFSGFASLQFQRQIRSILRPDPSLFGKLIPSLTTLQPCLHLFVNLMSDVVRPSSSLPATEIEAPFLLSFIDAGSDLARRRRLRPSPLMPRFKYVSLSIAAAVPFISAATAAPFVSDATAALFVSTITATVSNCLGSSVLRKSTVSYAVRLSGDSRKAMSSGSSAPRIPCRCSSVLRVPWCCGSYFWCARSVTQGSVFVDPRRKPPPLPSKPFPFHFSTGAAKTCAIDETRHCGEVLNLSPTCPARCADCSGSPPDAPPFSIVGRLDTAGDFPQPHTTLKSVPHNLRWVMIVMCENVRKRNEEYASRSYAQQQDPNYIYHVCPNTTTYSKNSTYSYNLRTLLSSLSSNSRSSSTTGFYSTAAGQSPDLVFGLFLCQGDLRPEVCGNCVVFAASDTLKQCPEEKVGLIWYDECMLRYADRNIFLESSFQNGTNGILMWNTRDVPKNQSERFRDEVFSLMNKCVNEAVNSSRKFAVSQSNFTSSRTLYGMVQCIPDLTSEDCFNCLQQTIRSLPTDKLGGRLLMPSCNSRYEVYQFYGETPTGEPQPPQPQLDSAPPRSSQRHGKGRGSHVTIIAVLVPITVIFLLLVAVFIFCAKKKKRTYETEPLAEAGEDITTAGSLQFDFKAIEAATDKFSETNKLGQGGFGQVYKGTFPSGIQVAVKRLSKTSGQGEREFENEVVVVAKLQHRNLEKRRYLSMSLCPTKALITSFLNIGSGYMSPKYAMYGQFSMKSDVYSFGVLVLEIISGKKNSSLYQIHGSTGNLLTYAWRLWSNGSQLELMDASFRDSYQKEEVTRCIHIALLCVQEEAEDRPTMSDIVQMLTTSSIALTLPRPPGFFFRSKHEQVGVDLSMDAVVTCSVDEASITQVAPR</sequence>
<feature type="domain" description="Gnk2-homologous" evidence="19">
    <location>
        <begin position="142"/>
        <end position="246"/>
    </location>
</feature>
<keyword evidence="9 14" id="KW-0067">ATP-binding</keyword>
<evidence type="ECO:0000256" key="2">
    <source>
        <dbReference type="ARBA" id="ARBA00022527"/>
    </source>
</evidence>
<evidence type="ECO:0000256" key="9">
    <source>
        <dbReference type="ARBA" id="ARBA00022840"/>
    </source>
</evidence>
<dbReference type="InterPro" id="IPR001245">
    <property type="entry name" value="Ser-Thr/Tyr_kinase_cat_dom"/>
</dbReference>
<comment type="caution">
    <text evidence="20">The sequence shown here is derived from an EMBL/GenBank/DDBJ whole genome shotgun (WGS) entry which is preliminary data.</text>
</comment>
<feature type="region of interest" description="Disordered" evidence="15">
    <location>
        <begin position="654"/>
        <end position="678"/>
    </location>
</feature>
<dbReference type="CDD" id="cd23509">
    <property type="entry name" value="Gnk2-like"/>
    <property type="match status" value="4"/>
</dbReference>
<dbReference type="SUPFAM" id="SSF56112">
    <property type="entry name" value="Protein kinase-like (PK-like)"/>
    <property type="match status" value="2"/>
</dbReference>
<proteinExistence type="predicted"/>
<reference evidence="20 21" key="1">
    <citation type="submission" date="2021-03" db="EMBL/GenBank/DDBJ databases">
        <authorList>
            <person name="King G.J."/>
            <person name="Bancroft I."/>
            <person name="Baten A."/>
            <person name="Bloomfield J."/>
            <person name="Borpatragohain P."/>
            <person name="He Z."/>
            <person name="Irish N."/>
            <person name="Irwin J."/>
            <person name="Liu K."/>
            <person name="Mauleon R.P."/>
            <person name="Moore J."/>
            <person name="Morris R."/>
            <person name="Ostergaard L."/>
            <person name="Wang B."/>
            <person name="Wells R."/>
        </authorList>
    </citation>
    <scope>NUCLEOTIDE SEQUENCE [LARGE SCALE GENOMIC DNA]</scope>
    <source>
        <strain evidence="20">R-o-18</strain>
        <tissue evidence="20">Leaf</tissue>
    </source>
</reference>
<evidence type="ECO:0000259" key="18">
    <source>
        <dbReference type="PROSITE" id="PS50011"/>
    </source>
</evidence>
<feature type="transmembrane region" description="Helical" evidence="16">
    <location>
        <begin position="807"/>
        <end position="827"/>
    </location>
</feature>
<evidence type="ECO:0000256" key="15">
    <source>
        <dbReference type="SAM" id="MobiDB-lite"/>
    </source>
</evidence>
<feature type="compositionally biased region" description="Pro residues" evidence="15">
    <location>
        <begin position="255"/>
        <end position="270"/>
    </location>
</feature>
<dbReference type="CDD" id="cd14066">
    <property type="entry name" value="STKc_IRAK"/>
    <property type="match status" value="1"/>
</dbReference>
<dbReference type="PANTHER" id="PTHR27002:SF1000">
    <property type="entry name" value="BNAC01G14680D PROTEIN"/>
    <property type="match status" value="1"/>
</dbReference>
<keyword evidence="21" id="KW-1185">Reference proteome</keyword>
<comment type="subcellular location">
    <subcellularLocation>
        <location evidence="1">Membrane</location>
        <topology evidence="1">Single-pass membrane protein</topology>
    </subcellularLocation>
</comment>
<evidence type="ECO:0000256" key="11">
    <source>
        <dbReference type="ARBA" id="ARBA00023136"/>
    </source>
</evidence>
<organism evidence="20 21">
    <name type="scientific">Brassica rapa subsp. trilocularis</name>
    <dbReference type="NCBI Taxonomy" id="1813537"/>
    <lineage>
        <taxon>Eukaryota</taxon>
        <taxon>Viridiplantae</taxon>
        <taxon>Streptophyta</taxon>
        <taxon>Embryophyta</taxon>
        <taxon>Tracheophyta</taxon>
        <taxon>Spermatophyta</taxon>
        <taxon>Magnoliopsida</taxon>
        <taxon>eudicotyledons</taxon>
        <taxon>Gunneridae</taxon>
        <taxon>Pentapetalae</taxon>
        <taxon>rosids</taxon>
        <taxon>malvids</taxon>
        <taxon>Brassicales</taxon>
        <taxon>Brassicaceae</taxon>
        <taxon>Brassiceae</taxon>
        <taxon>Brassica</taxon>
    </lineage>
</organism>
<keyword evidence="11 16" id="KW-0472">Membrane</keyword>
<keyword evidence="5 17" id="KW-0732">Signal</keyword>
<feature type="transmembrane region" description="Helical" evidence="16">
    <location>
        <begin position="281"/>
        <end position="304"/>
    </location>
</feature>
<dbReference type="InterPro" id="IPR000719">
    <property type="entry name" value="Prot_kinase_dom"/>
</dbReference>
<evidence type="ECO:0000256" key="17">
    <source>
        <dbReference type="SAM" id="SignalP"/>
    </source>
</evidence>
<dbReference type="InterPro" id="IPR011009">
    <property type="entry name" value="Kinase-like_dom_sf"/>
</dbReference>
<keyword evidence="6" id="KW-0677">Repeat</keyword>
<dbReference type="EMBL" id="JADBGQ010000001">
    <property type="protein sequence ID" value="KAG5413723.1"/>
    <property type="molecule type" value="Genomic_DNA"/>
</dbReference>
<keyword evidence="13" id="KW-0325">Glycoprotein</keyword>
<keyword evidence="2" id="KW-0723">Serine/threonine-protein kinase</keyword>
<dbReference type="Pfam" id="PF07714">
    <property type="entry name" value="PK_Tyr_Ser-Thr"/>
    <property type="match status" value="3"/>
</dbReference>
<dbReference type="SMART" id="SM00220">
    <property type="entry name" value="S_TKc"/>
    <property type="match status" value="1"/>
</dbReference>
<dbReference type="PROSITE" id="PS50011">
    <property type="entry name" value="PROTEIN_KINASE_DOM"/>
    <property type="match status" value="2"/>
</dbReference>